<dbReference type="Proteomes" id="UP000199541">
    <property type="component" value="Unassembled WGS sequence"/>
</dbReference>
<dbReference type="Pfam" id="PF00891">
    <property type="entry name" value="Methyltransf_2"/>
    <property type="match status" value="1"/>
</dbReference>
<dbReference type="InterPro" id="IPR012967">
    <property type="entry name" value="COMT_dimerisation"/>
</dbReference>
<dbReference type="InterPro" id="IPR036390">
    <property type="entry name" value="WH_DNA-bd_sf"/>
</dbReference>
<feature type="domain" description="O-methyltransferase C-terminal" evidence="4">
    <location>
        <begin position="148"/>
        <end position="313"/>
    </location>
</feature>
<dbReference type="EMBL" id="FNOB01000025">
    <property type="protein sequence ID" value="SDX70515.1"/>
    <property type="molecule type" value="Genomic_DNA"/>
</dbReference>
<evidence type="ECO:0000256" key="2">
    <source>
        <dbReference type="ARBA" id="ARBA00022679"/>
    </source>
</evidence>
<evidence type="ECO:0000313" key="8">
    <source>
        <dbReference type="Proteomes" id="UP000199541"/>
    </source>
</evidence>
<dbReference type="InterPro" id="IPR001077">
    <property type="entry name" value="COMT_C"/>
</dbReference>
<dbReference type="GO" id="GO:0008171">
    <property type="term" value="F:O-methyltransferase activity"/>
    <property type="evidence" value="ECO:0007669"/>
    <property type="project" value="InterPro"/>
</dbReference>
<sequence length="356" mass="38351">MMESIVDSMLAQETPAPAGNPIESAEELSSIAFGFMASKALFAGLHVDLFTLLADGPKTAEELAKAAGIPLNRIVTLTTALASVGVVSISDRKLIQNSSAAQNFLAKQSKYDFGDYLRYQIDQQMYPFLLQLNAVMKGDLSDDAIASYQHWMADEEQASVYSESQHAGSLGPGRTLARKVDLAKASTLLDVGGGTGAMTISLCNEYPDLHATIIDFPNVAEIGWRFVSEAGLVDRVRYIPGNAVQAQWPGRQDAILMSYLMSGVPGEAVADLLRKAFDALAPGGKLMVHDFMVEEDRRGPALAALWQLQHMAFTPDAHSLSVGWLTEAGRKIGFAVDDVDNLIPAMTKLVVFAKPS</sequence>
<reference evidence="6" key="3">
    <citation type="submission" date="2023-06" db="EMBL/GenBank/DDBJ databases">
        <authorList>
            <person name="Sun Q."/>
            <person name="Zhou Y."/>
        </authorList>
    </citation>
    <scope>NUCLEOTIDE SEQUENCE</scope>
    <source>
        <strain evidence="6">CGMCC 1.10859</strain>
    </source>
</reference>
<comment type="caution">
    <text evidence="6">The sequence shown here is derived from an EMBL/GenBank/DDBJ whole genome shotgun (WGS) entry which is preliminary data.</text>
</comment>
<dbReference type="Proteomes" id="UP000634647">
    <property type="component" value="Unassembled WGS sequence"/>
</dbReference>
<dbReference type="InterPro" id="IPR036388">
    <property type="entry name" value="WH-like_DNA-bd_sf"/>
</dbReference>
<feature type="domain" description="O-methyltransferase dimerisation" evidence="5">
    <location>
        <begin position="31"/>
        <end position="106"/>
    </location>
</feature>
<dbReference type="GO" id="GO:0032259">
    <property type="term" value="P:methylation"/>
    <property type="evidence" value="ECO:0007669"/>
    <property type="project" value="UniProtKB-KW"/>
</dbReference>
<evidence type="ECO:0000256" key="3">
    <source>
        <dbReference type="ARBA" id="ARBA00022691"/>
    </source>
</evidence>
<dbReference type="PANTHER" id="PTHR43712:SF2">
    <property type="entry name" value="O-METHYLTRANSFERASE CICE"/>
    <property type="match status" value="1"/>
</dbReference>
<dbReference type="Gene3D" id="1.10.10.10">
    <property type="entry name" value="Winged helix-like DNA-binding domain superfamily/Winged helix DNA-binding domain"/>
    <property type="match status" value="1"/>
</dbReference>
<keyword evidence="2" id="KW-0808">Transferase</keyword>
<dbReference type="InterPro" id="IPR016461">
    <property type="entry name" value="COMT-like"/>
</dbReference>
<dbReference type="SUPFAM" id="SSF53335">
    <property type="entry name" value="S-adenosyl-L-methionine-dependent methyltransferases"/>
    <property type="match status" value="1"/>
</dbReference>
<keyword evidence="3" id="KW-0949">S-adenosyl-L-methionine</keyword>
<name>A0AAN4UWP9_9RHOB</name>
<accession>A0AAN4UWP9</accession>
<protein>
    <submittedName>
        <fullName evidence="7">Dimerisation domain-containing protein</fullName>
    </submittedName>
    <submittedName>
        <fullName evidence="6">SAM-dependent methyltransferase</fullName>
    </submittedName>
</protein>
<evidence type="ECO:0000256" key="1">
    <source>
        <dbReference type="ARBA" id="ARBA00022603"/>
    </source>
</evidence>
<dbReference type="PANTHER" id="PTHR43712">
    <property type="entry name" value="PUTATIVE (AFU_ORTHOLOGUE AFUA_4G14580)-RELATED"/>
    <property type="match status" value="1"/>
</dbReference>
<dbReference type="GO" id="GO:0046983">
    <property type="term" value="F:protein dimerization activity"/>
    <property type="evidence" value="ECO:0007669"/>
    <property type="project" value="InterPro"/>
</dbReference>
<dbReference type="SUPFAM" id="SSF46785">
    <property type="entry name" value="Winged helix' DNA-binding domain"/>
    <property type="match status" value="1"/>
</dbReference>
<dbReference type="Gene3D" id="3.40.50.150">
    <property type="entry name" value="Vaccinia Virus protein VP39"/>
    <property type="match status" value="1"/>
</dbReference>
<evidence type="ECO:0000259" key="4">
    <source>
        <dbReference type="Pfam" id="PF00891"/>
    </source>
</evidence>
<evidence type="ECO:0000313" key="6">
    <source>
        <dbReference type="EMBL" id="GHE05486.1"/>
    </source>
</evidence>
<organism evidence="6 9">
    <name type="scientific">Allgaiera indica</name>
    <dbReference type="NCBI Taxonomy" id="765699"/>
    <lineage>
        <taxon>Bacteria</taxon>
        <taxon>Pseudomonadati</taxon>
        <taxon>Pseudomonadota</taxon>
        <taxon>Alphaproteobacteria</taxon>
        <taxon>Rhodobacterales</taxon>
        <taxon>Paracoccaceae</taxon>
        <taxon>Allgaiera</taxon>
    </lineage>
</organism>
<dbReference type="AlphaFoldDB" id="A0AAN4UWP9"/>
<proteinExistence type="predicted"/>
<evidence type="ECO:0000313" key="9">
    <source>
        <dbReference type="Proteomes" id="UP000634647"/>
    </source>
</evidence>
<reference evidence="6" key="1">
    <citation type="journal article" date="2014" name="Int. J. Syst. Evol. Microbiol.">
        <title>Complete genome sequence of Corynebacterium casei LMG S-19264T (=DSM 44701T), isolated from a smear-ripened cheese.</title>
        <authorList>
            <consortium name="US DOE Joint Genome Institute (JGI-PGF)"/>
            <person name="Walter F."/>
            <person name="Albersmeier A."/>
            <person name="Kalinowski J."/>
            <person name="Ruckert C."/>
        </authorList>
    </citation>
    <scope>NUCLEOTIDE SEQUENCE</scope>
    <source>
        <strain evidence="6">CGMCC 1.10859</strain>
    </source>
</reference>
<dbReference type="PROSITE" id="PS51683">
    <property type="entry name" value="SAM_OMT_II"/>
    <property type="match status" value="1"/>
</dbReference>
<reference evidence="7 8" key="2">
    <citation type="submission" date="2016-10" db="EMBL/GenBank/DDBJ databases">
        <authorList>
            <person name="Varghese N."/>
            <person name="Submissions S."/>
        </authorList>
    </citation>
    <scope>NUCLEOTIDE SEQUENCE [LARGE SCALE GENOMIC DNA]</scope>
    <source>
        <strain evidence="7 8">DSM 24802</strain>
    </source>
</reference>
<keyword evidence="1 6" id="KW-0489">Methyltransferase</keyword>
<dbReference type="InterPro" id="IPR029063">
    <property type="entry name" value="SAM-dependent_MTases_sf"/>
</dbReference>
<dbReference type="PIRSF" id="PIRSF005739">
    <property type="entry name" value="O-mtase"/>
    <property type="match status" value="1"/>
</dbReference>
<dbReference type="CDD" id="cd02440">
    <property type="entry name" value="AdoMet_MTases"/>
    <property type="match status" value="1"/>
</dbReference>
<dbReference type="Pfam" id="PF08100">
    <property type="entry name" value="Dimerisation"/>
    <property type="match status" value="1"/>
</dbReference>
<keyword evidence="8" id="KW-1185">Reference proteome</keyword>
<evidence type="ECO:0000259" key="5">
    <source>
        <dbReference type="Pfam" id="PF08100"/>
    </source>
</evidence>
<dbReference type="EMBL" id="BNAB01000025">
    <property type="protein sequence ID" value="GHE05486.1"/>
    <property type="molecule type" value="Genomic_DNA"/>
</dbReference>
<evidence type="ECO:0000313" key="7">
    <source>
        <dbReference type="EMBL" id="SDX70515.1"/>
    </source>
</evidence>
<gene>
    <name evidence="6" type="ORF">GCM10008024_36520</name>
    <name evidence="7" type="ORF">SAMN05444006_12538</name>
</gene>